<feature type="domain" description="C2H2-type" evidence="11">
    <location>
        <begin position="831"/>
        <end position="859"/>
    </location>
</feature>
<feature type="compositionally biased region" description="Low complexity" evidence="10">
    <location>
        <begin position="428"/>
        <end position="437"/>
    </location>
</feature>
<evidence type="ECO:0000313" key="12">
    <source>
        <dbReference type="EMBL" id="CAL8130016.1"/>
    </source>
</evidence>
<feature type="region of interest" description="Disordered" evidence="10">
    <location>
        <begin position="999"/>
        <end position="1034"/>
    </location>
</feature>
<dbReference type="Proteomes" id="UP001642540">
    <property type="component" value="Unassembled WGS sequence"/>
</dbReference>
<feature type="region of interest" description="Disordered" evidence="10">
    <location>
        <begin position="290"/>
        <end position="311"/>
    </location>
</feature>
<gene>
    <name evidence="12" type="ORF">ODALV1_LOCUS23526</name>
</gene>
<proteinExistence type="predicted"/>
<feature type="domain" description="C2H2-type" evidence="11">
    <location>
        <begin position="319"/>
        <end position="348"/>
    </location>
</feature>
<feature type="domain" description="C2H2-type" evidence="11">
    <location>
        <begin position="863"/>
        <end position="893"/>
    </location>
</feature>
<keyword evidence="2" id="KW-0479">Metal-binding</keyword>
<feature type="domain" description="C2H2-type" evidence="11">
    <location>
        <begin position="669"/>
        <end position="694"/>
    </location>
</feature>
<feature type="domain" description="C2H2-type" evidence="11">
    <location>
        <begin position="489"/>
        <end position="513"/>
    </location>
</feature>
<keyword evidence="8" id="KW-0539">Nucleus</keyword>
<dbReference type="SMART" id="SM00355">
    <property type="entry name" value="ZnF_C2H2"/>
    <property type="match status" value="16"/>
</dbReference>
<feature type="domain" description="C2H2-type" evidence="11">
    <location>
        <begin position="983"/>
        <end position="1011"/>
    </location>
</feature>
<evidence type="ECO:0000256" key="7">
    <source>
        <dbReference type="ARBA" id="ARBA00023163"/>
    </source>
</evidence>
<feature type="domain" description="C2H2-type" evidence="11">
    <location>
        <begin position="444"/>
        <end position="472"/>
    </location>
</feature>
<feature type="domain" description="C2H2-type" evidence="11">
    <location>
        <begin position="955"/>
        <end position="982"/>
    </location>
</feature>
<accession>A0ABP1RLF8</accession>
<sequence>MSCTVNLCTFCYRDNSSASVSRAGKVNCDNGNKKEILDRFFKFTQRYFGSSFQSTNGGIQGGRDGDQIVLEACADCFCEVETFCKLYHEWKCLEMKLEWKLKKLNSVIEGADKVARFGSGINKEELQLLRNFRNEFQQKYTQRCSMAFPRVIFKNLMHPTKLEVDDLKPQVLLETRNIQFSQMFLGWISTFTAVLLLGNLFLERNARTNDFWDYKQILISSLDPVVGDGNYDGDHDDDEWDCSTENKHELHLADNQLSQIPVLKTSLLENSRVFETSSIPKLVKTHHRQKRHLPLCSSPPHKIRRPAPDSKGQRVPVPFRCYLCARSFNSYSTLLRHRRAFTHYLTKLKRKPEIRLLKIKRVQQKRECDQDNHQINVGVLRPRRSIKRNVASNVDPDRTSNESENGDTSDYDDDDWNSDTAESENTVSSDTSISSSNDSDDPEFTCSNCAKNFSNASARTRHEKICQPSLDPSCTAATGAAPVKKEKKYYCDRSSCNYRFESEPQLLAHQRLHGSFACKNCSVVEDFAPALAIHELTHQRKESNAEDYDENERHFCPRCNAQTRSQKKYISHFVWHHLKLRSGTDLCSICKVPLLSTVSKGDHFSSHHDKKRVDTNAVKNCKHCPAYFLKTSQLQRHLNMFHDGIQDAHNPETSSSTKVASSSTLQKQFYCDVNPDCRRNFESENDLENHRKLHGKFACSMCPVVTSYAPKLAFHEASHFSNSLDKNSHEFERRHSFMCSRCPSTILGMHKYTTHFLTTHLNLPSDSFTCQNCGDKFPAKAELRIHVNKTHDTKGMREEDISKCDQCPAFFSQPDFLYRHKKRIHFVEANTTCVDCGRKYMNSTTLRMHRIKAHKKNVADYPFPCDIYDCEKRFENEVELFRHKKRAHREKGKGKDNSSVGEKCLTKTGIIRNNRLHKKKDPKRYVCEECGKVFKAQIKLEIHQFSHSGPESWKYSCIFCDKKSATEQAHMEHIKAHTDEKPYICEICGEEYAHGRNLRDHKNKKHNANELPRTRRVVNDRVSRKGQKLPRLKK</sequence>
<feature type="domain" description="C2H2-type" evidence="11">
    <location>
        <begin position="619"/>
        <end position="647"/>
    </location>
</feature>
<organism evidence="12 13">
    <name type="scientific">Orchesella dallaii</name>
    <dbReference type="NCBI Taxonomy" id="48710"/>
    <lineage>
        <taxon>Eukaryota</taxon>
        <taxon>Metazoa</taxon>
        <taxon>Ecdysozoa</taxon>
        <taxon>Arthropoda</taxon>
        <taxon>Hexapoda</taxon>
        <taxon>Collembola</taxon>
        <taxon>Entomobryomorpha</taxon>
        <taxon>Entomobryoidea</taxon>
        <taxon>Orchesellidae</taxon>
        <taxon>Orchesellinae</taxon>
        <taxon>Orchesella</taxon>
    </lineage>
</organism>
<evidence type="ECO:0000256" key="8">
    <source>
        <dbReference type="ARBA" id="ARBA00023242"/>
    </source>
</evidence>
<dbReference type="PANTHER" id="PTHR47772">
    <property type="entry name" value="ZINC FINGER PROTEIN 200"/>
    <property type="match status" value="1"/>
</dbReference>
<dbReference type="Gene3D" id="3.30.160.60">
    <property type="entry name" value="Classic Zinc Finger"/>
    <property type="match status" value="6"/>
</dbReference>
<keyword evidence="3" id="KW-0677">Repeat</keyword>
<dbReference type="Pfam" id="PF00096">
    <property type="entry name" value="zf-C2H2"/>
    <property type="match status" value="1"/>
</dbReference>
<feature type="domain" description="C2H2-type" evidence="11">
    <location>
        <begin position="802"/>
        <end position="830"/>
    </location>
</feature>
<dbReference type="InterPro" id="IPR050636">
    <property type="entry name" value="C2H2-ZF_domain-containing"/>
</dbReference>
<evidence type="ECO:0000259" key="11">
    <source>
        <dbReference type="PROSITE" id="PS50157"/>
    </source>
</evidence>
<feature type="domain" description="C2H2-type" evidence="11">
    <location>
        <begin position="768"/>
        <end position="796"/>
    </location>
</feature>
<dbReference type="PROSITE" id="PS00028">
    <property type="entry name" value="ZINC_FINGER_C2H2_1"/>
    <property type="match status" value="9"/>
</dbReference>
<feature type="domain" description="C2H2-type" evidence="11">
    <location>
        <begin position="925"/>
        <end position="952"/>
    </location>
</feature>
<dbReference type="EMBL" id="CAXLJM020000081">
    <property type="protein sequence ID" value="CAL8130016.1"/>
    <property type="molecule type" value="Genomic_DNA"/>
</dbReference>
<evidence type="ECO:0000256" key="3">
    <source>
        <dbReference type="ARBA" id="ARBA00022737"/>
    </source>
</evidence>
<evidence type="ECO:0000256" key="9">
    <source>
        <dbReference type="PROSITE-ProRule" id="PRU00042"/>
    </source>
</evidence>
<dbReference type="InterPro" id="IPR036236">
    <property type="entry name" value="Znf_C2H2_sf"/>
</dbReference>
<evidence type="ECO:0000256" key="6">
    <source>
        <dbReference type="ARBA" id="ARBA00023015"/>
    </source>
</evidence>
<dbReference type="PROSITE" id="PS50157">
    <property type="entry name" value="ZINC_FINGER_C2H2_2"/>
    <property type="match status" value="12"/>
</dbReference>
<keyword evidence="5" id="KW-0862">Zinc</keyword>
<evidence type="ECO:0000256" key="5">
    <source>
        <dbReference type="ARBA" id="ARBA00022833"/>
    </source>
</evidence>
<dbReference type="PANTHER" id="PTHR47772:SF13">
    <property type="entry name" value="GASTRULA ZINC FINGER PROTEIN XLCGF49.1-LIKE-RELATED"/>
    <property type="match status" value="1"/>
</dbReference>
<comment type="caution">
    <text evidence="12">The sequence shown here is derived from an EMBL/GenBank/DDBJ whole genome shotgun (WGS) entry which is preliminary data.</text>
</comment>
<feature type="region of interest" description="Disordered" evidence="10">
    <location>
        <begin position="362"/>
        <end position="442"/>
    </location>
</feature>
<keyword evidence="13" id="KW-1185">Reference proteome</keyword>
<evidence type="ECO:0000256" key="4">
    <source>
        <dbReference type="ARBA" id="ARBA00022771"/>
    </source>
</evidence>
<protein>
    <recommendedName>
        <fullName evidence="11">C2H2-type domain-containing protein</fullName>
    </recommendedName>
</protein>
<evidence type="ECO:0000256" key="2">
    <source>
        <dbReference type="ARBA" id="ARBA00022723"/>
    </source>
</evidence>
<keyword evidence="4 9" id="KW-0863">Zinc-finger</keyword>
<keyword evidence="7" id="KW-0804">Transcription</keyword>
<dbReference type="SUPFAM" id="SSF57667">
    <property type="entry name" value="beta-beta-alpha zinc fingers"/>
    <property type="match status" value="4"/>
</dbReference>
<feature type="compositionally biased region" description="Basic residues" evidence="10">
    <location>
        <begin position="1024"/>
        <end position="1034"/>
    </location>
</feature>
<evidence type="ECO:0000256" key="1">
    <source>
        <dbReference type="ARBA" id="ARBA00004123"/>
    </source>
</evidence>
<evidence type="ECO:0000256" key="10">
    <source>
        <dbReference type="SAM" id="MobiDB-lite"/>
    </source>
</evidence>
<keyword evidence="6" id="KW-0805">Transcription regulation</keyword>
<evidence type="ECO:0000313" key="13">
    <source>
        <dbReference type="Proteomes" id="UP001642540"/>
    </source>
</evidence>
<dbReference type="InterPro" id="IPR013087">
    <property type="entry name" value="Znf_C2H2_type"/>
</dbReference>
<name>A0ABP1RLF8_9HEXA</name>
<reference evidence="12 13" key="1">
    <citation type="submission" date="2024-08" db="EMBL/GenBank/DDBJ databases">
        <authorList>
            <person name="Cucini C."/>
            <person name="Frati F."/>
        </authorList>
    </citation>
    <scope>NUCLEOTIDE SEQUENCE [LARGE SCALE GENOMIC DNA]</scope>
</reference>
<feature type="compositionally biased region" description="Acidic residues" evidence="10">
    <location>
        <begin position="404"/>
        <end position="417"/>
    </location>
</feature>
<comment type="subcellular location">
    <subcellularLocation>
        <location evidence="1">Nucleus</location>
    </subcellularLocation>
</comment>